<evidence type="ECO:0000313" key="2">
    <source>
        <dbReference type="Proteomes" id="UP000239203"/>
    </source>
</evidence>
<sequence length="116" mass="11862">MTVVECLSWGLFGGFAVEGLEFVARIRRTGTWPWRGKNAPAVLPFAVSVLIRLTISGGLAAAAGSSGQFAGPLGALVVGISAPLIVEKLARQTVALVTEPPPVPAPQAVEEVSGGQ</sequence>
<proteinExistence type="predicted"/>
<comment type="caution">
    <text evidence="1">The sequence shown here is derived from an EMBL/GenBank/DDBJ whole genome shotgun (WGS) entry which is preliminary data.</text>
</comment>
<dbReference type="RefSeq" id="WP_104482172.1">
    <property type="nucleotide sequence ID" value="NZ_CP154825.1"/>
</dbReference>
<keyword evidence="2" id="KW-1185">Reference proteome</keyword>
<dbReference type="Proteomes" id="UP000239203">
    <property type="component" value="Unassembled WGS sequence"/>
</dbReference>
<dbReference type="OrthoDB" id="3218347at2"/>
<organism evidence="1 2">
    <name type="scientific">Actinokineospora auranticolor</name>
    <dbReference type="NCBI Taxonomy" id="155976"/>
    <lineage>
        <taxon>Bacteria</taxon>
        <taxon>Bacillati</taxon>
        <taxon>Actinomycetota</taxon>
        <taxon>Actinomycetes</taxon>
        <taxon>Pseudonocardiales</taxon>
        <taxon>Pseudonocardiaceae</taxon>
        <taxon>Actinokineospora</taxon>
    </lineage>
</organism>
<accession>A0A2S6GGD4</accession>
<name>A0A2S6GGD4_9PSEU</name>
<reference evidence="1 2" key="1">
    <citation type="submission" date="2018-02" db="EMBL/GenBank/DDBJ databases">
        <title>Genomic Encyclopedia of Archaeal and Bacterial Type Strains, Phase II (KMG-II): from individual species to whole genera.</title>
        <authorList>
            <person name="Goeker M."/>
        </authorList>
    </citation>
    <scope>NUCLEOTIDE SEQUENCE [LARGE SCALE GENOMIC DNA]</scope>
    <source>
        <strain evidence="1 2">YU 961-1</strain>
    </source>
</reference>
<gene>
    <name evidence="1" type="ORF">CLV40_121115</name>
</gene>
<dbReference type="AlphaFoldDB" id="A0A2S6GGD4"/>
<dbReference type="EMBL" id="PTIX01000021">
    <property type="protein sequence ID" value="PPK64251.1"/>
    <property type="molecule type" value="Genomic_DNA"/>
</dbReference>
<evidence type="ECO:0000313" key="1">
    <source>
        <dbReference type="EMBL" id="PPK64251.1"/>
    </source>
</evidence>
<protein>
    <submittedName>
        <fullName evidence="1">Uncharacterized protein</fullName>
    </submittedName>
</protein>